<accession>A0A565CJW3</accession>
<dbReference type="InterPro" id="IPR057570">
    <property type="entry name" value="NOL9_C"/>
</dbReference>
<dbReference type="Pfam" id="PF25467">
    <property type="entry name" value="NOL9_C"/>
    <property type="match status" value="1"/>
</dbReference>
<sequence length="285" mass="31997">MAVRNLDDDGSIITIEVARDILKGKGTALASECPIDYKLGKSDRIPLVNVLRMTYFWLDETIPIFDANEKDEEDKNEHIDIQIALHPFPFESRLVELLKLGLVDAWIVMVDNYRDLQIYDPRDEEIKYSESGHLMLLTGKGIDESGERVDLLELCDTVVYFSRVFEKLSIVRSFLLLHLLVLAAAMSEVEKKLPYIPEDWSDAATCVSCSSITSLQPVVALVSCVGIVRGIDTERGILYVITPVPENVVERVGLLLQGCIQLPTCLLEVKDYRSPYLSPHVLAST</sequence>
<evidence type="ECO:0000259" key="1">
    <source>
        <dbReference type="Pfam" id="PF25467"/>
    </source>
</evidence>
<comment type="caution">
    <text evidence="2">The sequence shown here is derived from an EMBL/GenBank/DDBJ whole genome shotgun (WGS) entry which is preliminary data.</text>
</comment>
<proteinExistence type="predicted"/>
<evidence type="ECO:0000313" key="2">
    <source>
        <dbReference type="EMBL" id="VVB14018.1"/>
    </source>
</evidence>
<dbReference type="Proteomes" id="UP000489600">
    <property type="component" value="Unassembled WGS sequence"/>
</dbReference>
<dbReference type="AlphaFoldDB" id="A0A565CJW3"/>
<reference evidence="2" key="1">
    <citation type="submission" date="2019-07" db="EMBL/GenBank/DDBJ databases">
        <authorList>
            <person name="Dittberner H."/>
        </authorList>
    </citation>
    <scope>NUCLEOTIDE SEQUENCE [LARGE SCALE GENOMIC DNA]</scope>
</reference>
<feature type="domain" description="NOL9 C-terminal" evidence="1">
    <location>
        <begin position="222"/>
        <end position="263"/>
    </location>
</feature>
<keyword evidence="3" id="KW-1185">Reference proteome</keyword>
<evidence type="ECO:0000313" key="3">
    <source>
        <dbReference type="Proteomes" id="UP000489600"/>
    </source>
</evidence>
<gene>
    <name evidence="2" type="ORF">ANE_LOCUS24462</name>
</gene>
<protein>
    <recommendedName>
        <fullName evidence="1">NOL9 C-terminal domain-containing protein</fullName>
    </recommendedName>
</protein>
<dbReference type="EMBL" id="CABITT030000008">
    <property type="protein sequence ID" value="VVB14018.1"/>
    <property type="molecule type" value="Genomic_DNA"/>
</dbReference>
<name>A0A565CJW3_9BRAS</name>
<organism evidence="2 3">
    <name type="scientific">Arabis nemorensis</name>
    <dbReference type="NCBI Taxonomy" id="586526"/>
    <lineage>
        <taxon>Eukaryota</taxon>
        <taxon>Viridiplantae</taxon>
        <taxon>Streptophyta</taxon>
        <taxon>Embryophyta</taxon>
        <taxon>Tracheophyta</taxon>
        <taxon>Spermatophyta</taxon>
        <taxon>Magnoliopsida</taxon>
        <taxon>eudicotyledons</taxon>
        <taxon>Gunneridae</taxon>
        <taxon>Pentapetalae</taxon>
        <taxon>rosids</taxon>
        <taxon>malvids</taxon>
        <taxon>Brassicales</taxon>
        <taxon>Brassicaceae</taxon>
        <taxon>Arabideae</taxon>
        <taxon>Arabis</taxon>
    </lineage>
</organism>
<dbReference type="OrthoDB" id="2405412at2759"/>